<evidence type="ECO:0000259" key="6">
    <source>
        <dbReference type="Pfam" id="PF02852"/>
    </source>
</evidence>
<dbReference type="InterPro" id="IPR023753">
    <property type="entry name" value="FAD/NAD-binding_dom"/>
</dbReference>
<dbReference type="RefSeq" id="WP_344327355.1">
    <property type="nucleotide sequence ID" value="NZ_BAAAKJ010000044.1"/>
</dbReference>
<dbReference type="Gene3D" id="3.30.390.30">
    <property type="match status" value="1"/>
</dbReference>
<dbReference type="InterPro" id="IPR004099">
    <property type="entry name" value="Pyr_nucl-diS_OxRdtase_dimer"/>
</dbReference>
<evidence type="ECO:0000259" key="7">
    <source>
        <dbReference type="Pfam" id="PF07992"/>
    </source>
</evidence>
<dbReference type="Gene3D" id="3.50.50.60">
    <property type="entry name" value="FAD/NAD(P)-binding domain"/>
    <property type="match status" value="2"/>
</dbReference>
<dbReference type="PANTHER" id="PTHR22912:SF151">
    <property type="entry name" value="DIHYDROLIPOYL DEHYDROGENASE, MITOCHONDRIAL"/>
    <property type="match status" value="1"/>
</dbReference>
<evidence type="ECO:0000256" key="4">
    <source>
        <dbReference type="ARBA" id="ARBA00022827"/>
    </source>
</evidence>
<feature type="domain" description="FAD/NAD(P)-binding" evidence="7">
    <location>
        <begin position="20"/>
        <end position="343"/>
    </location>
</feature>
<dbReference type="PRINTS" id="PR00411">
    <property type="entry name" value="PNDRDTASEI"/>
</dbReference>
<protein>
    <submittedName>
        <fullName evidence="8">NAD(P)/FAD-dependent oxidoreductase</fullName>
    </submittedName>
</protein>
<reference evidence="8 9" key="1">
    <citation type="journal article" date="2019" name="Int. J. Syst. Evol. Microbiol.">
        <title>The Global Catalogue of Microorganisms (GCM) 10K type strain sequencing project: providing services to taxonomists for standard genome sequencing and annotation.</title>
        <authorList>
            <consortium name="The Broad Institute Genomics Platform"/>
            <consortium name="The Broad Institute Genome Sequencing Center for Infectious Disease"/>
            <person name="Wu L."/>
            <person name="Ma J."/>
        </authorList>
    </citation>
    <scope>NUCLEOTIDE SEQUENCE [LARGE SCALE GENOMIC DNA]</scope>
    <source>
        <strain evidence="8 9">JCM 12393</strain>
    </source>
</reference>
<dbReference type="EMBL" id="BAAAKJ010000044">
    <property type="protein sequence ID" value="GAA1386355.1"/>
    <property type="molecule type" value="Genomic_DNA"/>
</dbReference>
<dbReference type="InterPro" id="IPR036188">
    <property type="entry name" value="FAD/NAD-bd_sf"/>
</dbReference>
<dbReference type="SUPFAM" id="SSF55424">
    <property type="entry name" value="FAD/NAD-linked reductases, dimerisation (C-terminal) domain"/>
    <property type="match status" value="1"/>
</dbReference>
<dbReference type="PIRSF" id="PIRSF000350">
    <property type="entry name" value="Mercury_reductase_MerA"/>
    <property type="match status" value="1"/>
</dbReference>
<feature type="domain" description="Pyridine nucleotide-disulphide oxidoreductase dimerisation" evidence="6">
    <location>
        <begin position="382"/>
        <end position="487"/>
    </location>
</feature>
<dbReference type="InterPro" id="IPR016156">
    <property type="entry name" value="FAD/NAD-linked_Rdtase_dimer_sf"/>
</dbReference>
<keyword evidence="4" id="KW-0274">FAD</keyword>
<comment type="caution">
    <text evidence="8">The sequence shown here is derived from an EMBL/GenBank/DDBJ whole genome shotgun (WGS) entry which is preliminary data.</text>
</comment>
<evidence type="ECO:0000313" key="9">
    <source>
        <dbReference type="Proteomes" id="UP001499863"/>
    </source>
</evidence>
<dbReference type="Pfam" id="PF02852">
    <property type="entry name" value="Pyr_redox_dim"/>
    <property type="match status" value="1"/>
</dbReference>
<organism evidence="8 9">
    <name type="scientific">Kitasatospora putterlickiae</name>
    <dbReference type="NCBI Taxonomy" id="221725"/>
    <lineage>
        <taxon>Bacteria</taxon>
        <taxon>Bacillati</taxon>
        <taxon>Actinomycetota</taxon>
        <taxon>Actinomycetes</taxon>
        <taxon>Kitasatosporales</taxon>
        <taxon>Streptomycetaceae</taxon>
        <taxon>Kitasatospora</taxon>
    </lineage>
</organism>
<comment type="similarity">
    <text evidence="2">Belongs to the class-I pyridine nucleotide-disulfide oxidoreductase family.</text>
</comment>
<proteinExistence type="inferred from homology"/>
<dbReference type="Pfam" id="PF07992">
    <property type="entry name" value="Pyr_redox_2"/>
    <property type="match status" value="1"/>
</dbReference>
<dbReference type="Proteomes" id="UP001499863">
    <property type="component" value="Unassembled WGS sequence"/>
</dbReference>
<evidence type="ECO:0000313" key="8">
    <source>
        <dbReference type="EMBL" id="GAA1386355.1"/>
    </source>
</evidence>
<dbReference type="PANTHER" id="PTHR22912">
    <property type="entry name" value="DISULFIDE OXIDOREDUCTASE"/>
    <property type="match status" value="1"/>
</dbReference>
<gene>
    <name evidence="8" type="ORF">GCM10009639_10060</name>
</gene>
<evidence type="ECO:0000256" key="3">
    <source>
        <dbReference type="ARBA" id="ARBA00022630"/>
    </source>
</evidence>
<accession>A0ABN1XNP7</accession>
<sequence>MTSPQSTARPTPGATAPEEYDVIVVGAGPTGENVADRTAAAGLRTVIVESELVGGECSYWACMPSKALLRPVAALADARAVAGSREAVGGGALDPAAVLARRDSFTSHWQDDGQVRWLRDTGIELVRGHGRLAGERQVTVEAEDGGERLLVARHAVAICTGSRPVLPQGVPGLADARPWTNREATGSPTVPRRLAVVGGGVVGVELATAWRALGSQVVLLVRGGALLPRMEPFAGELVADGLRAAGVDVRFGTEVASLERRAADGDDAPEVTLVLGDGERLTVDEVLYATGRAPRTADVGLEQVGLHPGGWLDVDDSCTVLGIDGHWLYAAGDVNHRALLTHQGKYQARITGAAIVARAEGRSLDTARWGAHAASADSAGAPQVVFTHPEVAAVGLTLDAAERAGLRVKAIDHDLGAVAGASLYGDDYTGRARVVFDLDREVLVGASFVGPGVSELLHSATVAVVGEVPIDRLWHAVPAYPTISEVWLRLLEGCRG</sequence>
<keyword evidence="3" id="KW-0285">Flavoprotein</keyword>
<comment type="cofactor">
    <cofactor evidence="1">
        <name>FAD</name>
        <dbReference type="ChEBI" id="CHEBI:57692"/>
    </cofactor>
</comment>
<dbReference type="InterPro" id="IPR050151">
    <property type="entry name" value="Class-I_Pyr_Nuc-Dis_Oxidored"/>
</dbReference>
<evidence type="ECO:0000256" key="1">
    <source>
        <dbReference type="ARBA" id="ARBA00001974"/>
    </source>
</evidence>
<keyword evidence="9" id="KW-1185">Reference proteome</keyword>
<evidence type="ECO:0000256" key="2">
    <source>
        <dbReference type="ARBA" id="ARBA00007532"/>
    </source>
</evidence>
<name>A0ABN1XNP7_9ACTN</name>
<dbReference type="PRINTS" id="PR00368">
    <property type="entry name" value="FADPNR"/>
</dbReference>
<evidence type="ECO:0000256" key="5">
    <source>
        <dbReference type="ARBA" id="ARBA00023027"/>
    </source>
</evidence>
<dbReference type="InterPro" id="IPR001100">
    <property type="entry name" value="Pyr_nuc-diS_OxRdtase"/>
</dbReference>
<keyword evidence="5" id="KW-0520">NAD</keyword>
<dbReference type="SUPFAM" id="SSF51905">
    <property type="entry name" value="FAD/NAD(P)-binding domain"/>
    <property type="match status" value="1"/>
</dbReference>